<proteinExistence type="predicted"/>
<reference evidence="1" key="1">
    <citation type="submission" date="2018-04" db="EMBL/GenBank/DDBJ databases">
        <title>Transcriptome assembly of Sipha flava.</title>
        <authorList>
            <person name="Scully E.D."/>
            <person name="Geib S.M."/>
            <person name="Palmer N.A."/>
            <person name="Koch K."/>
            <person name="Bradshaw J."/>
            <person name="Heng-Moss T."/>
            <person name="Sarath G."/>
        </authorList>
    </citation>
    <scope>NUCLEOTIDE SEQUENCE</scope>
</reference>
<evidence type="ECO:0000313" key="1">
    <source>
        <dbReference type="EMBL" id="MBY76078.1"/>
    </source>
</evidence>
<protein>
    <submittedName>
        <fullName evidence="1">Uncharacterized protein</fullName>
    </submittedName>
</protein>
<gene>
    <name evidence="1" type="ORF">g.122944</name>
</gene>
<dbReference type="AlphaFoldDB" id="A0A2S2QEB4"/>
<organism evidence="1">
    <name type="scientific">Sipha flava</name>
    <name type="common">yellow sugarcane aphid</name>
    <dbReference type="NCBI Taxonomy" id="143950"/>
    <lineage>
        <taxon>Eukaryota</taxon>
        <taxon>Metazoa</taxon>
        <taxon>Ecdysozoa</taxon>
        <taxon>Arthropoda</taxon>
        <taxon>Hexapoda</taxon>
        <taxon>Insecta</taxon>
        <taxon>Pterygota</taxon>
        <taxon>Neoptera</taxon>
        <taxon>Paraneoptera</taxon>
        <taxon>Hemiptera</taxon>
        <taxon>Sternorrhyncha</taxon>
        <taxon>Aphidomorpha</taxon>
        <taxon>Aphidoidea</taxon>
        <taxon>Aphididae</taxon>
        <taxon>Sipha</taxon>
    </lineage>
</organism>
<dbReference type="EMBL" id="GGMS01006875">
    <property type="protein sequence ID" value="MBY76078.1"/>
    <property type="molecule type" value="Transcribed_RNA"/>
</dbReference>
<sequence length="107" mass="12210">MSRLGNIGIKSRSLKLILKNKSDIGLVLKSKSKLCEIPSMRNFHINLDWIPYQRKLYKSVNNNARIGWGGGTRADGVRFNFSIDFSVPFHLIKRGTLKTSPPKDVYF</sequence>
<name>A0A2S2QEB4_9HEMI</name>
<accession>A0A2S2QEB4</accession>